<dbReference type="RefSeq" id="XP_013309643.1">
    <property type="nucleotide sequence ID" value="XM_013454189.1"/>
</dbReference>
<accession>A0A0D2EMJ3</accession>
<dbReference type="SMART" id="SM01252">
    <property type="entry name" value="KilA-N"/>
    <property type="match status" value="1"/>
</dbReference>
<feature type="region of interest" description="Disordered" evidence="7">
    <location>
        <begin position="422"/>
        <end position="459"/>
    </location>
</feature>
<dbReference type="InterPro" id="IPR051642">
    <property type="entry name" value="SWI6-like"/>
</dbReference>
<dbReference type="GO" id="GO:0030907">
    <property type="term" value="C:MBF transcription complex"/>
    <property type="evidence" value="ECO:0007669"/>
    <property type="project" value="TreeGrafter"/>
</dbReference>
<evidence type="ECO:0000256" key="2">
    <source>
        <dbReference type="ARBA" id="ARBA00022737"/>
    </source>
</evidence>
<sequence>MPPYRVLQEEWSEYEEETDEDIHDEQAHVETNQKPHQLLRTFPSPIVSLEEHKVHQVHDLNTLHNRREEDPLDIQATGPSTNTSQALAPPRLNEGSQVVVKQEEWVELTESSGDEAHRERHQEDTIEVSHTDTIMEKEPTLPHDEAADSDASAPTARPHFPPNSKDTTRSPSDFELQHSMAKVPSYRDLMDTNELSDVKAFTSARREERARRHEQAHAEEVAPPVYAALRANVPVFEMKVNGILVMRRQSDSWMNATSILKAAGVVEEQLRRRILRTIKGPQESVQGGHWFYQGTWVPCTFAHELASRYGVAHSLLPLFEIAPGEDADLTRGAKSSANGHSAPRKRASSAGSRKPSVIPVDENRHRHGALASREDWLDSSDSEDELAPFVSDSMHDSGRPMVTSDVSHTRAGFVDMNSKRKRLSEPHHHHHHHHHADQASPEQKRARTVSPPLLPLGMSHLEPRERGIRYAQGRRNEEIKAVNKLRSLVPPQYFDHDSEAGGQYNRTTRTLKPVIAFLKDLANSTDSSRATRRSFKASDNDFEDVPSIGDFSQTSSELLSSTMIDALLQPETTIVTSLHQYGHGKKNSSIGHGVGQNRKTEDKYSTSSSAAFSRGRRGRLSELAKWFDRRELADNNEVQRRVEKIKTRVAWEQLTEGEKDRIRKDERARVLHKRFEEGKSQSYFLSQLMSVANQCGVSDGDVLGLFLQQRKARDTLIELFDGVVEVDASGTLSLCRPKQVESAAASNVNGHINEDDVPYMLNTEQRWQAALARLRSS</sequence>
<proteinExistence type="predicted"/>
<dbReference type="GO" id="GO:0000981">
    <property type="term" value="F:DNA-binding transcription factor activity, RNA polymerase II-specific"/>
    <property type="evidence" value="ECO:0007669"/>
    <property type="project" value="UniProtKB-ARBA"/>
</dbReference>
<keyword evidence="4" id="KW-0040">ANK repeat</keyword>
<dbReference type="GeneID" id="25332681"/>
<dbReference type="PANTHER" id="PTHR43828:SF3">
    <property type="entry name" value="CHROMO DOMAIN-CONTAINING PROTEIN"/>
    <property type="match status" value="1"/>
</dbReference>
<evidence type="ECO:0000259" key="8">
    <source>
        <dbReference type="PROSITE" id="PS51299"/>
    </source>
</evidence>
<organism evidence="9 10">
    <name type="scientific">Exophiala xenobiotica</name>
    <dbReference type="NCBI Taxonomy" id="348802"/>
    <lineage>
        <taxon>Eukaryota</taxon>
        <taxon>Fungi</taxon>
        <taxon>Dikarya</taxon>
        <taxon>Ascomycota</taxon>
        <taxon>Pezizomycotina</taxon>
        <taxon>Eurotiomycetes</taxon>
        <taxon>Chaetothyriomycetidae</taxon>
        <taxon>Chaetothyriales</taxon>
        <taxon>Herpotrichiellaceae</taxon>
        <taxon>Exophiala</taxon>
    </lineage>
</organism>
<feature type="compositionally biased region" description="Basic and acidic residues" evidence="7">
    <location>
        <begin position="114"/>
        <end position="146"/>
    </location>
</feature>
<evidence type="ECO:0000256" key="6">
    <source>
        <dbReference type="ARBA" id="ARBA00031907"/>
    </source>
</evidence>
<feature type="compositionally biased region" description="Basic residues" evidence="7">
    <location>
        <begin position="422"/>
        <end position="435"/>
    </location>
</feature>
<evidence type="ECO:0000313" key="9">
    <source>
        <dbReference type="EMBL" id="KIW49059.1"/>
    </source>
</evidence>
<evidence type="ECO:0000256" key="3">
    <source>
        <dbReference type="ARBA" id="ARBA00022969"/>
    </source>
</evidence>
<dbReference type="InterPro" id="IPR036887">
    <property type="entry name" value="HTH_APSES_sf"/>
</dbReference>
<feature type="region of interest" description="Disordered" evidence="7">
    <location>
        <begin position="66"/>
        <end position="175"/>
    </location>
</feature>
<evidence type="ECO:0000256" key="7">
    <source>
        <dbReference type="SAM" id="MobiDB-lite"/>
    </source>
</evidence>
<dbReference type="Proteomes" id="UP000054342">
    <property type="component" value="Unassembled WGS sequence"/>
</dbReference>
<name>A0A0D2EMJ3_9EURO</name>
<dbReference type="InterPro" id="IPR018004">
    <property type="entry name" value="KilA/APSES_HTH"/>
</dbReference>
<protein>
    <recommendedName>
        <fullName evidence="1">Cell pattern formation-associated protein stuA</fullName>
    </recommendedName>
    <alternativeName>
        <fullName evidence="6">Stunted protein A</fullName>
    </alternativeName>
</protein>
<dbReference type="OrthoDB" id="4119098at2759"/>
<dbReference type="Gene3D" id="3.10.260.10">
    <property type="entry name" value="Transcription regulator HTH, APSES-type DNA-binding domain"/>
    <property type="match status" value="1"/>
</dbReference>
<evidence type="ECO:0000256" key="1">
    <source>
        <dbReference type="ARBA" id="ARBA00019309"/>
    </source>
</evidence>
<dbReference type="HOGENOM" id="CLU_360162_0_0_1"/>
<dbReference type="STRING" id="348802.A0A0D2EMJ3"/>
<feature type="compositionally biased region" description="Polar residues" evidence="7">
    <location>
        <begin position="77"/>
        <end position="86"/>
    </location>
</feature>
<dbReference type="InterPro" id="IPR003163">
    <property type="entry name" value="Tscrpt_reg_HTH_APSES-type"/>
</dbReference>
<keyword evidence="10" id="KW-1185">Reference proteome</keyword>
<feature type="domain" description="HTH APSES-type" evidence="8">
    <location>
        <begin position="225"/>
        <end position="331"/>
    </location>
</feature>
<dbReference type="GO" id="GO:0048315">
    <property type="term" value="P:conidium formation"/>
    <property type="evidence" value="ECO:0007669"/>
    <property type="project" value="UniProtKB-KW"/>
</dbReference>
<dbReference type="GO" id="GO:0033309">
    <property type="term" value="C:SBF transcription complex"/>
    <property type="evidence" value="ECO:0007669"/>
    <property type="project" value="TreeGrafter"/>
</dbReference>
<keyword evidence="5" id="KW-0183">Conidiation</keyword>
<evidence type="ECO:0000313" key="10">
    <source>
        <dbReference type="Proteomes" id="UP000054342"/>
    </source>
</evidence>
<dbReference type="GO" id="GO:0003677">
    <property type="term" value="F:DNA binding"/>
    <property type="evidence" value="ECO:0007669"/>
    <property type="project" value="InterPro"/>
</dbReference>
<keyword evidence="2" id="KW-0677">Repeat</keyword>
<evidence type="ECO:0000256" key="5">
    <source>
        <dbReference type="ARBA" id="ARBA00023321"/>
    </source>
</evidence>
<dbReference type="PANTHER" id="PTHR43828">
    <property type="entry name" value="ASPARAGINASE"/>
    <property type="match status" value="1"/>
</dbReference>
<dbReference type="GO" id="GO:0030435">
    <property type="term" value="P:sporulation resulting in formation of a cellular spore"/>
    <property type="evidence" value="ECO:0007669"/>
    <property type="project" value="UniProtKB-KW"/>
</dbReference>
<feature type="region of interest" description="Disordered" evidence="7">
    <location>
        <begin position="330"/>
        <end position="404"/>
    </location>
</feature>
<feature type="compositionally biased region" description="Acidic residues" evidence="7">
    <location>
        <begin position="377"/>
        <end position="386"/>
    </location>
</feature>
<dbReference type="SUPFAM" id="SSF54616">
    <property type="entry name" value="DNA-binding domain of Mlu1-box binding protein MBP1"/>
    <property type="match status" value="1"/>
</dbReference>
<dbReference type="EMBL" id="KN847323">
    <property type="protein sequence ID" value="KIW49059.1"/>
    <property type="molecule type" value="Genomic_DNA"/>
</dbReference>
<dbReference type="AlphaFoldDB" id="A0A0D2EMJ3"/>
<keyword evidence="3" id="KW-0749">Sporulation</keyword>
<evidence type="ECO:0000256" key="4">
    <source>
        <dbReference type="ARBA" id="ARBA00023043"/>
    </source>
</evidence>
<reference evidence="9 10" key="1">
    <citation type="submission" date="2015-01" db="EMBL/GenBank/DDBJ databases">
        <title>The Genome Sequence of Exophiala xenobiotica CBS118157.</title>
        <authorList>
            <consortium name="The Broad Institute Genomics Platform"/>
            <person name="Cuomo C."/>
            <person name="de Hoog S."/>
            <person name="Gorbushina A."/>
            <person name="Stielow B."/>
            <person name="Teixiera M."/>
            <person name="Abouelleil A."/>
            <person name="Chapman S.B."/>
            <person name="Priest M."/>
            <person name="Young S.K."/>
            <person name="Wortman J."/>
            <person name="Nusbaum C."/>
            <person name="Birren B."/>
        </authorList>
    </citation>
    <scope>NUCLEOTIDE SEQUENCE [LARGE SCALE GENOMIC DNA]</scope>
    <source>
        <strain evidence="9 10">CBS 118157</strain>
    </source>
</reference>
<dbReference type="PROSITE" id="PS51299">
    <property type="entry name" value="HTH_APSES"/>
    <property type="match status" value="1"/>
</dbReference>
<feature type="region of interest" description="Disordered" evidence="7">
    <location>
        <begin position="582"/>
        <end position="611"/>
    </location>
</feature>
<gene>
    <name evidence="9" type="ORF">PV05_10773</name>
</gene>